<dbReference type="AlphaFoldDB" id="A0A2P5DQA6"/>
<protein>
    <submittedName>
        <fullName evidence="2">Uncharacterized protein</fullName>
    </submittedName>
</protein>
<name>A0A2P5DQA6_PARAD</name>
<evidence type="ECO:0000313" key="3">
    <source>
        <dbReference type="Proteomes" id="UP000237105"/>
    </source>
</evidence>
<comment type="caution">
    <text evidence="2">The sequence shown here is derived from an EMBL/GenBank/DDBJ whole genome shotgun (WGS) entry which is preliminary data.</text>
</comment>
<accession>A0A2P5DQA6</accession>
<feature type="compositionally biased region" description="Low complexity" evidence="1">
    <location>
        <begin position="7"/>
        <end position="23"/>
    </location>
</feature>
<sequence>MTTHVGSPSYSLSLSLPSLSSPTPPSLSLFTLSRRTGKGCAAAQATVWPTNHPARARRATRKLFRLSPAATEAAIVREDEVDRFRFLIVGDNSSYHLTYNRARWIRLIKRKLKKLVFRKRMIEGLKLVPDPPDDRRLFLEDLIAWYRYSCETSSKYGRNYIENSMLILRQSDFLRNPDFCR</sequence>
<gene>
    <name evidence="2" type="ORF">PanWU01x14_040850</name>
</gene>
<organism evidence="2 3">
    <name type="scientific">Parasponia andersonii</name>
    <name type="common">Sponia andersonii</name>
    <dbReference type="NCBI Taxonomy" id="3476"/>
    <lineage>
        <taxon>Eukaryota</taxon>
        <taxon>Viridiplantae</taxon>
        <taxon>Streptophyta</taxon>
        <taxon>Embryophyta</taxon>
        <taxon>Tracheophyta</taxon>
        <taxon>Spermatophyta</taxon>
        <taxon>Magnoliopsida</taxon>
        <taxon>eudicotyledons</taxon>
        <taxon>Gunneridae</taxon>
        <taxon>Pentapetalae</taxon>
        <taxon>rosids</taxon>
        <taxon>fabids</taxon>
        <taxon>Rosales</taxon>
        <taxon>Cannabaceae</taxon>
        <taxon>Parasponia</taxon>
    </lineage>
</organism>
<dbReference type="EMBL" id="JXTB01000023">
    <property type="protein sequence ID" value="PON75460.1"/>
    <property type="molecule type" value="Genomic_DNA"/>
</dbReference>
<reference evidence="3" key="1">
    <citation type="submission" date="2016-06" db="EMBL/GenBank/DDBJ databases">
        <title>Parallel loss of symbiosis genes in relatives of nitrogen-fixing non-legume Parasponia.</title>
        <authorList>
            <person name="Van Velzen R."/>
            <person name="Holmer R."/>
            <person name="Bu F."/>
            <person name="Rutten L."/>
            <person name="Van Zeijl A."/>
            <person name="Liu W."/>
            <person name="Santuari L."/>
            <person name="Cao Q."/>
            <person name="Sharma T."/>
            <person name="Shen D."/>
            <person name="Roswanjaya Y."/>
            <person name="Wardhani T."/>
            <person name="Kalhor M.S."/>
            <person name="Jansen J."/>
            <person name="Van den Hoogen J."/>
            <person name="Gungor B."/>
            <person name="Hartog M."/>
            <person name="Hontelez J."/>
            <person name="Verver J."/>
            <person name="Yang W.-C."/>
            <person name="Schijlen E."/>
            <person name="Repin R."/>
            <person name="Schilthuizen M."/>
            <person name="Schranz E."/>
            <person name="Heidstra R."/>
            <person name="Miyata K."/>
            <person name="Fedorova E."/>
            <person name="Kohlen W."/>
            <person name="Bisseling T."/>
            <person name="Smit S."/>
            <person name="Geurts R."/>
        </authorList>
    </citation>
    <scope>NUCLEOTIDE SEQUENCE [LARGE SCALE GENOMIC DNA]</scope>
    <source>
        <strain evidence="3">cv. WU1-14</strain>
    </source>
</reference>
<proteinExistence type="predicted"/>
<evidence type="ECO:0000256" key="1">
    <source>
        <dbReference type="SAM" id="MobiDB-lite"/>
    </source>
</evidence>
<dbReference type="Proteomes" id="UP000237105">
    <property type="component" value="Unassembled WGS sequence"/>
</dbReference>
<feature type="region of interest" description="Disordered" evidence="1">
    <location>
        <begin position="1"/>
        <end position="23"/>
    </location>
</feature>
<evidence type="ECO:0000313" key="2">
    <source>
        <dbReference type="EMBL" id="PON75460.1"/>
    </source>
</evidence>
<keyword evidence="3" id="KW-1185">Reference proteome</keyword>